<keyword evidence="2" id="KW-0732">Signal</keyword>
<name>S7WCF4_SPRLO</name>
<keyword evidence="4" id="KW-1185">Reference proteome</keyword>
<feature type="compositionally biased region" description="Basic and acidic residues" evidence="1">
    <location>
        <begin position="370"/>
        <end position="383"/>
    </location>
</feature>
<gene>
    <name evidence="3" type="ORF">SLOPH_781</name>
</gene>
<dbReference type="Proteomes" id="UP000014978">
    <property type="component" value="Unassembled WGS sequence"/>
</dbReference>
<evidence type="ECO:0000313" key="4">
    <source>
        <dbReference type="Proteomes" id="UP000014978"/>
    </source>
</evidence>
<feature type="compositionally biased region" description="Polar residues" evidence="1">
    <location>
        <begin position="322"/>
        <end position="343"/>
    </location>
</feature>
<feature type="compositionally biased region" description="Polar residues" evidence="1">
    <location>
        <begin position="85"/>
        <end position="94"/>
    </location>
</feature>
<feature type="signal peptide" evidence="2">
    <location>
        <begin position="1"/>
        <end position="15"/>
    </location>
</feature>
<feature type="compositionally biased region" description="Basic and acidic residues" evidence="1">
    <location>
        <begin position="114"/>
        <end position="125"/>
    </location>
</feature>
<dbReference type="AlphaFoldDB" id="S7WCF4"/>
<reference evidence="4" key="1">
    <citation type="journal article" date="2013" name="PLoS Genet.">
        <title>The genome of Spraguea lophii and the basis of host-microsporidian interactions.</title>
        <authorList>
            <person name="Campbell S.E."/>
            <person name="Williams T.A."/>
            <person name="Yousuf A."/>
            <person name="Soanes D.M."/>
            <person name="Paszkiewicz K.H."/>
            <person name="Williams B.A.P."/>
        </authorList>
    </citation>
    <scope>NUCLEOTIDE SEQUENCE [LARGE SCALE GENOMIC DNA]</scope>
    <source>
        <strain evidence="4">42_110</strain>
    </source>
</reference>
<evidence type="ECO:0000256" key="2">
    <source>
        <dbReference type="SAM" id="SignalP"/>
    </source>
</evidence>
<feature type="compositionally biased region" description="Polar residues" evidence="1">
    <location>
        <begin position="101"/>
        <end position="110"/>
    </location>
</feature>
<organism evidence="3 4">
    <name type="scientific">Spraguea lophii (strain 42_110)</name>
    <name type="common">Microsporidian parasite</name>
    <dbReference type="NCBI Taxonomy" id="1358809"/>
    <lineage>
        <taxon>Eukaryota</taxon>
        <taxon>Fungi</taxon>
        <taxon>Fungi incertae sedis</taxon>
        <taxon>Microsporidia</taxon>
        <taxon>Spragueidae</taxon>
        <taxon>Spraguea</taxon>
    </lineage>
</organism>
<feature type="region of interest" description="Disordered" evidence="1">
    <location>
        <begin position="74"/>
        <end position="127"/>
    </location>
</feature>
<dbReference type="HOGENOM" id="CLU_526950_0_0_1"/>
<accession>S7WCF4</accession>
<sequence>MVLFLYLTLLNLISSTSNNNQRPYQPHHHDSTIQYTDNGITTYQQANNTQHPDYIYYDPKVRSNFLAKSHNNNTSNESFFHPNGIVNSTVPDNQQYHRHNTPANITNTYPLTPEGHHQNSSHEQRLSTNDYSANRYSFLPTQQSFNGNSHIIEPSNIYGTMAGTNQEVGRFVDHPVPLYANETLNSEVTLNPSLNSDRHIAKSSNANDYMHRKPSSSSAPSKSFSSDRKNRKIKPKISYTYWKSRMSIMKYSLQKDLSLDCSKLLCNNHFIRNIEFLKTIKKNLANEIKNPRTSNAENTYLENVISEYNCLKAIKTPKQKNTRASTRSLSNTSSTVANTLTNNKNDEDRDDNQVGFSNVDTSDQYNYDNDDLKTNPETSTDVKEDLKNKSLIVDKISNTKKDIQQDDKPLYTPDSLGDASYSVEENNINIKFFDYLKPSLDNTLSSDTDKELLSAINKELDETRNKNIKALLNDLSMQHCYSNIHDSTHKELVTSAVNPKFAIPAKTPRNSLSSDGN</sequence>
<dbReference type="VEuPathDB" id="MicrosporidiaDB:SLOPH_781"/>
<dbReference type="EMBL" id="ATCN01000230">
    <property type="protein sequence ID" value="EPR79487.1"/>
    <property type="molecule type" value="Genomic_DNA"/>
</dbReference>
<feature type="region of interest" description="Disordered" evidence="1">
    <location>
        <begin position="190"/>
        <end position="230"/>
    </location>
</feature>
<feature type="compositionally biased region" description="Polar residues" evidence="1">
    <location>
        <begin position="354"/>
        <end position="367"/>
    </location>
</feature>
<evidence type="ECO:0000313" key="3">
    <source>
        <dbReference type="EMBL" id="EPR79487.1"/>
    </source>
</evidence>
<feature type="region of interest" description="Disordered" evidence="1">
    <location>
        <begin position="317"/>
        <end position="383"/>
    </location>
</feature>
<proteinExistence type="predicted"/>
<evidence type="ECO:0008006" key="5">
    <source>
        <dbReference type="Google" id="ProtNLM"/>
    </source>
</evidence>
<evidence type="ECO:0000256" key="1">
    <source>
        <dbReference type="SAM" id="MobiDB-lite"/>
    </source>
</evidence>
<protein>
    <recommendedName>
        <fullName evidence="5">THAP-type domain-containing protein</fullName>
    </recommendedName>
</protein>
<comment type="caution">
    <text evidence="3">The sequence shown here is derived from an EMBL/GenBank/DDBJ whole genome shotgun (WGS) entry which is preliminary data.</text>
</comment>
<dbReference type="InParanoid" id="S7WCF4"/>
<feature type="chain" id="PRO_5012158352" description="THAP-type domain-containing protein" evidence="2">
    <location>
        <begin position="16"/>
        <end position="517"/>
    </location>
</feature>
<feature type="compositionally biased region" description="Low complexity" evidence="1">
    <location>
        <begin position="215"/>
        <end position="224"/>
    </location>
</feature>